<dbReference type="EMBL" id="BK057802">
    <property type="protein sequence ID" value="DAE92564.1"/>
    <property type="molecule type" value="Genomic_DNA"/>
</dbReference>
<evidence type="ECO:0000313" key="1">
    <source>
        <dbReference type="EMBL" id="DAE92564.1"/>
    </source>
</evidence>
<organism evidence="1">
    <name type="scientific">Siphoviridae sp. ct3Mm15</name>
    <dbReference type="NCBI Taxonomy" id="2827558"/>
    <lineage>
        <taxon>Viruses</taxon>
        <taxon>Duplodnaviria</taxon>
        <taxon>Heunggongvirae</taxon>
        <taxon>Uroviricota</taxon>
        <taxon>Caudoviricetes</taxon>
    </lineage>
</organism>
<protein>
    <submittedName>
        <fullName evidence="1">Uncharacterized protein</fullName>
    </submittedName>
</protein>
<reference evidence="1" key="1">
    <citation type="journal article" date="2021" name="Proc. Natl. Acad. Sci. U.S.A.">
        <title>A Catalog of Tens of Thousands of Viruses from Human Metagenomes Reveals Hidden Associations with Chronic Diseases.</title>
        <authorList>
            <person name="Tisza M.J."/>
            <person name="Buck C.B."/>
        </authorList>
    </citation>
    <scope>NUCLEOTIDE SEQUENCE</scope>
    <source>
        <strain evidence="1">Ct3Mm15</strain>
    </source>
</reference>
<accession>A0A8S5RTS9</accession>
<sequence>MFSGETVYVTPATLRDAYTNEYGEYTPGGDYIPVNDVLVAPAETIDFSAGVTENRDRRRLTLYFPKGFTVDLRGAVVEVRRQKYKVVGAPVEYPSELTPTRWHLVATVEQLL</sequence>
<name>A0A8S5RTS9_9CAUD</name>
<proteinExistence type="predicted"/>